<reference evidence="2 3" key="1">
    <citation type="submission" date="2013-04" db="EMBL/GenBank/DDBJ databases">
        <authorList>
            <person name="McClelland M."/>
            <person name="Porwollik S."/>
            <person name="Desai P."/>
            <person name="Cheng P."/>
            <person name="Wollam A."/>
            <person name="Pepin K."/>
            <person name="Palsikar V.B."/>
            <person name="Fulton L."/>
            <person name="Fulton R."/>
            <person name="Delehaunty K."/>
            <person name="Fronick C."/>
            <person name="Godfrey J."/>
            <person name="Waligorski J."/>
            <person name="Appelbaum E."/>
            <person name="Tomlinson C."/>
            <person name="Warren W."/>
            <person name="Sodergren E."/>
            <person name="Weinstock G."/>
            <person name="Wilson R.K."/>
        </authorList>
    </citation>
    <scope>NUCLEOTIDE SEQUENCE [LARGE SCALE GENOMIC DNA]</scope>
    <source>
        <strain evidence="2 3">2009K0958</strain>
    </source>
</reference>
<evidence type="ECO:0000256" key="1">
    <source>
        <dbReference type="SAM" id="MobiDB-lite"/>
    </source>
</evidence>
<dbReference type="AlphaFoldDB" id="A0A656IEI1"/>
<organism evidence="2 3">
    <name type="scientific">Salmonella enteritidis (strain 2009K0958)</name>
    <dbReference type="NCBI Taxonomy" id="1192586"/>
    <lineage>
        <taxon>Bacteria</taxon>
        <taxon>Pseudomonadati</taxon>
        <taxon>Pseudomonadota</taxon>
        <taxon>Gammaproteobacteria</taxon>
        <taxon>Enterobacterales</taxon>
        <taxon>Enterobacteriaceae</taxon>
        <taxon>Salmonella</taxon>
    </lineage>
</organism>
<protein>
    <submittedName>
        <fullName evidence="2">Uncharacterized protein</fullName>
    </submittedName>
</protein>
<gene>
    <name evidence="2" type="ORF">A673_04230</name>
</gene>
<evidence type="ECO:0000313" key="3">
    <source>
        <dbReference type="Proteomes" id="UP000014535"/>
    </source>
</evidence>
<dbReference type="EMBL" id="ATFT01000103">
    <property type="protein sequence ID" value="EPI64782.1"/>
    <property type="molecule type" value="Genomic_DNA"/>
</dbReference>
<feature type="region of interest" description="Disordered" evidence="1">
    <location>
        <begin position="1"/>
        <end position="39"/>
    </location>
</feature>
<feature type="compositionally biased region" description="Polar residues" evidence="1">
    <location>
        <begin position="30"/>
        <end position="39"/>
    </location>
</feature>
<evidence type="ECO:0000313" key="2">
    <source>
        <dbReference type="EMBL" id="EPI64782.1"/>
    </source>
</evidence>
<comment type="caution">
    <text evidence="2">The sequence shown here is derived from an EMBL/GenBank/DDBJ whole genome shotgun (WGS) entry which is preliminary data.</text>
</comment>
<name>A0A656IEI1_SALE2</name>
<accession>A0A656IEI1</accession>
<dbReference type="Proteomes" id="UP000014535">
    <property type="component" value="Unassembled WGS sequence"/>
</dbReference>
<sequence length="39" mass="4381">MRRCAKAPTRSKIQINNRKADRPARITAGLSDNRSAQPM</sequence>
<proteinExistence type="predicted"/>